<accession>A0ABX5MEY0</accession>
<evidence type="ECO:0000313" key="2">
    <source>
        <dbReference type="EMBL" id="PXX08248.1"/>
    </source>
</evidence>
<gene>
    <name evidence="2" type="ORF">C7400_12722</name>
</gene>
<evidence type="ECO:0000256" key="1">
    <source>
        <dbReference type="SAM" id="MobiDB-lite"/>
    </source>
</evidence>
<proteinExistence type="predicted"/>
<feature type="region of interest" description="Disordered" evidence="1">
    <location>
        <begin position="1"/>
        <end position="25"/>
    </location>
</feature>
<name>A0ABX5MEY0_9BURK</name>
<dbReference type="Proteomes" id="UP000247515">
    <property type="component" value="Unassembled WGS sequence"/>
</dbReference>
<protein>
    <submittedName>
        <fullName evidence="2">Uncharacterized protein</fullName>
    </submittedName>
</protein>
<comment type="caution">
    <text evidence="2">The sequence shown here is derived from an EMBL/GenBank/DDBJ whole genome shotgun (WGS) entry which is preliminary data.</text>
</comment>
<keyword evidence="3" id="KW-1185">Reference proteome</keyword>
<dbReference type="EMBL" id="QJJV01000027">
    <property type="protein sequence ID" value="PXX08248.1"/>
    <property type="molecule type" value="Genomic_DNA"/>
</dbReference>
<reference evidence="2 3" key="1">
    <citation type="submission" date="2018-05" db="EMBL/GenBank/DDBJ databases">
        <title>Genomic Encyclopedia of Type Strains, Phase IV (KMG-V): Genome sequencing to study the core and pangenomes of soil and plant-associated prokaryotes.</title>
        <authorList>
            <person name="Whitman W."/>
        </authorList>
    </citation>
    <scope>NUCLEOTIDE SEQUENCE [LARGE SCALE GENOMIC DNA]</scope>
    <source>
        <strain evidence="2 3">SIr-6563</strain>
    </source>
</reference>
<organism evidence="2 3">
    <name type="scientific">Paraburkholderia tropica</name>
    <dbReference type="NCBI Taxonomy" id="92647"/>
    <lineage>
        <taxon>Bacteria</taxon>
        <taxon>Pseudomonadati</taxon>
        <taxon>Pseudomonadota</taxon>
        <taxon>Betaproteobacteria</taxon>
        <taxon>Burkholderiales</taxon>
        <taxon>Burkholderiaceae</taxon>
        <taxon>Paraburkholderia</taxon>
    </lineage>
</organism>
<evidence type="ECO:0000313" key="3">
    <source>
        <dbReference type="Proteomes" id="UP000247515"/>
    </source>
</evidence>
<sequence length="195" mass="21725">MSEAGLPSRADPVRLADQKPVSSRHSKRLLFPATRVTSTDYRNGQVSAMRYCFTASALRVSTRHTLLPPTSDLFRAKRCVPGAPRHQSNARHEIPSCVDSTHSVRPANLKRTSAYREQSQDLRQTRYKANQQGFYKLCRVDTAAASGMIAASVPLPKAAPETRTTHWAVSTRHTSALSLPRGYQLSLRSRLRRGI</sequence>